<protein>
    <submittedName>
        <fullName evidence="1">Uncharacterized protein</fullName>
    </submittedName>
</protein>
<sequence>MRIRDVVSEAENIVELFVVHVFKANHAPNSLREQEDHLSLDLESVKKEIKALTAEVKKIYDENMYDINGVAIKILKHSSTRHGGIGTYFQALFYAFSFRLSTLSGMRIESYHYHYHKISKAKFFSGML</sequence>
<evidence type="ECO:0000313" key="1">
    <source>
        <dbReference type="EMBL" id="KAI8529680.1"/>
    </source>
</evidence>
<keyword evidence="2" id="KW-1185">Reference proteome</keyword>
<gene>
    <name evidence="1" type="ORF">RHMOL_Rhmol12G0243500</name>
</gene>
<name>A0ACC0LM21_RHOML</name>
<comment type="caution">
    <text evidence="1">The sequence shown here is derived from an EMBL/GenBank/DDBJ whole genome shotgun (WGS) entry which is preliminary data.</text>
</comment>
<dbReference type="Proteomes" id="UP001062846">
    <property type="component" value="Chromosome 12"/>
</dbReference>
<organism evidence="1 2">
    <name type="scientific">Rhododendron molle</name>
    <name type="common">Chinese azalea</name>
    <name type="synonym">Azalea mollis</name>
    <dbReference type="NCBI Taxonomy" id="49168"/>
    <lineage>
        <taxon>Eukaryota</taxon>
        <taxon>Viridiplantae</taxon>
        <taxon>Streptophyta</taxon>
        <taxon>Embryophyta</taxon>
        <taxon>Tracheophyta</taxon>
        <taxon>Spermatophyta</taxon>
        <taxon>Magnoliopsida</taxon>
        <taxon>eudicotyledons</taxon>
        <taxon>Gunneridae</taxon>
        <taxon>Pentapetalae</taxon>
        <taxon>asterids</taxon>
        <taxon>Ericales</taxon>
        <taxon>Ericaceae</taxon>
        <taxon>Ericoideae</taxon>
        <taxon>Rhodoreae</taxon>
        <taxon>Rhododendron</taxon>
    </lineage>
</organism>
<accession>A0ACC0LM21</accession>
<proteinExistence type="predicted"/>
<reference evidence="1" key="1">
    <citation type="submission" date="2022-02" db="EMBL/GenBank/DDBJ databases">
        <title>Plant Genome Project.</title>
        <authorList>
            <person name="Zhang R.-G."/>
        </authorList>
    </citation>
    <scope>NUCLEOTIDE SEQUENCE</scope>
    <source>
        <strain evidence="1">AT1</strain>
    </source>
</reference>
<evidence type="ECO:0000313" key="2">
    <source>
        <dbReference type="Proteomes" id="UP001062846"/>
    </source>
</evidence>
<dbReference type="EMBL" id="CM046399">
    <property type="protein sequence ID" value="KAI8529680.1"/>
    <property type="molecule type" value="Genomic_DNA"/>
</dbReference>